<organism evidence="4 5">
    <name type="scientific">Rhodococcus wratislaviensis</name>
    <name type="common">Tsukamurella wratislaviensis</name>
    <dbReference type="NCBI Taxonomy" id="44752"/>
    <lineage>
        <taxon>Bacteria</taxon>
        <taxon>Bacillati</taxon>
        <taxon>Actinomycetota</taxon>
        <taxon>Actinomycetes</taxon>
        <taxon>Mycobacteriales</taxon>
        <taxon>Nocardiaceae</taxon>
        <taxon>Rhodococcus</taxon>
    </lineage>
</organism>
<dbReference type="PANTHER" id="PTHR43884">
    <property type="entry name" value="ACYL-COA DEHYDROGENASE"/>
    <property type="match status" value="1"/>
</dbReference>
<feature type="domain" description="Acyl-CoA dehydrogenase C-terminal" evidence="3">
    <location>
        <begin position="254"/>
        <end position="390"/>
    </location>
</feature>
<dbReference type="GO" id="GO:0050660">
    <property type="term" value="F:flavin adenine dinucleotide binding"/>
    <property type="evidence" value="ECO:0007669"/>
    <property type="project" value="InterPro"/>
</dbReference>
<dbReference type="Pfam" id="PF02771">
    <property type="entry name" value="Acyl-CoA_dh_N"/>
    <property type="match status" value="1"/>
</dbReference>
<dbReference type="InterPro" id="IPR013107">
    <property type="entry name" value="Acyl-CoA_DH_C"/>
</dbReference>
<dbReference type="InterPro" id="IPR009100">
    <property type="entry name" value="AcylCoA_DH/oxidase_NM_dom_sf"/>
</dbReference>
<dbReference type="Proteomes" id="UP000287519">
    <property type="component" value="Unassembled WGS sequence"/>
</dbReference>
<sequence length="426" mass="45931">MRFDGMTAVQERRAAQPIASETDYDTLAARFRPLFADIAEGVVERERDHVLPYEQIDALKKAGFGAVRVPRSHGGSGASIPQLFRLLVELSAADSNITQALRGHFAFVEDRLVAADGPDRDTWLRRFADGQLVGNAWTEIGDVPLGEANTKVSPVPGEAHFFANGTKYYSTGSIFADWIDLYSQRTDTGAFVIAAVEARQPAVTHSDDWNGFGQQTTGSGTSTYENAIVQPENIFDFSTRFKYQTAFYQLFHLATLAGIARAATDAIARRVAARTRTFSHGNAPTYALDAQIQQVVGEVSAAAHAAEAIALHAAEPAQWAYEAAFTGSPDEEKSANIAAEIASAQGQISATAIVVPATAKIFDALGASGVSREWDLDRFWRNARTVASHNPVVFKAKVVGDYEINGTEPVYVWAIGTAPTAEGDKA</sequence>
<comment type="caution">
    <text evidence="4">The sequence shown here is derived from an EMBL/GenBank/DDBJ whole genome shotgun (WGS) entry which is preliminary data.</text>
</comment>
<dbReference type="InterPro" id="IPR036250">
    <property type="entry name" value="AcylCo_DH-like_C"/>
</dbReference>
<dbReference type="SUPFAM" id="SSF56645">
    <property type="entry name" value="Acyl-CoA dehydrogenase NM domain-like"/>
    <property type="match status" value="1"/>
</dbReference>
<dbReference type="Gene3D" id="1.20.140.10">
    <property type="entry name" value="Butyryl-CoA Dehydrogenase, subunit A, domain 3"/>
    <property type="match status" value="1"/>
</dbReference>
<evidence type="ECO:0000313" key="4">
    <source>
        <dbReference type="EMBL" id="GCE38491.1"/>
    </source>
</evidence>
<gene>
    <name evidence="4" type="ORF">Rhow_002015</name>
</gene>
<dbReference type="Gene3D" id="2.40.110.10">
    <property type="entry name" value="Butyryl-CoA Dehydrogenase, subunit A, domain 2"/>
    <property type="match status" value="1"/>
</dbReference>
<dbReference type="PIRSF" id="PIRSF016578">
    <property type="entry name" value="HsaA"/>
    <property type="match status" value="1"/>
</dbReference>
<dbReference type="InterPro" id="IPR013786">
    <property type="entry name" value="AcylCoA_DH/ox_N"/>
</dbReference>
<dbReference type="InterPro" id="IPR046373">
    <property type="entry name" value="Acyl-CoA_Oxase/DH_mid-dom_sf"/>
</dbReference>
<reference evidence="4 5" key="1">
    <citation type="submission" date="2018-11" db="EMBL/GenBank/DDBJ databases">
        <title>Microbial catabolism of amino acid.</title>
        <authorList>
            <person name="Hibi M."/>
            <person name="Ogawa J."/>
        </authorList>
    </citation>
    <scope>NUCLEOTIDE SEQUENCE [LARGE SCALE GENOMIC DNA]</scope>
    <source>
        <strain evidence="4 5">C31-06</strain>
    </source>
</reference>
<dbReference type="SUPFAM" id="SSF47203">
    <property type="entry name" value="Acyl-CoA dehydrogenase C-terminal domain-like"/>
    <property type="match status" value="1"/>
</dbReference>
<dbReference type="Gene3D" id="1.10.540.10">
    <property type="entry name" value="Acyl-CoA dehydrogenase/oxidase, N-terminal domain"/>
    <property type="match status" value="1"/>
</dbReference>
<dbReference type="PANTHER" id="PTHR43884:SF12">
    <property type="entry name" value="ISOVALERYL-COA DEHYDROGENASE, MITOCHONDRIAL-RELATED"/>
    <property type="match status" value="1"/>
</dbReference>
<feature type="domain" description="Acyl-CoA dehydrogenase/oxidase N-terminal" evidence="2">
    <location>
        <begin position="38"/>
        <end position="130"/>
    </location>
</feature>
<dbReference type="EMBL" id="BHYM01000020">
    <property type="protein sequence ID" value="GCE38491.1"/>
    <property type="molecule type" value="Genomic_DNA"/>
</dbReference>
<keyword evidence="5" id="KW-1185">Reference proteome</keyword>
<protein>
    <submittedName>
        <fullName evidence="4">Acyl-CoA dehydrogenase family protein</fullName>
    </submittedName>
</protein>
<dbReference type="InterPro" id="IPR037069">
    <property type="entry name" value="AcylCoA_DH/ox_N_sf"/>
</dbReference>
<dbReference type="GO" id="GO:0008470">
    <property type="term" value="F:3-methylbutanoyl-CoA dehydrogenase activity"/>
    <property type="evidence" value="ECO:0007669"/>
    <property type="project" value="TreeGrafter"/>
</dbReference>
<name>A0A402C4G2_RHOWR</name>
<evidence type="ECO:0000256" key="1">
    <source>
        <dbReference type="ARBA" id="ARBA00023002"/>
    </source>
</evidence>
<dbReference type="Pfam" id="PF08028">
    <property type="entry name" value="Acyl-CoA_dh_2"/>
    <property type="match status" value="1"/>
</dbReference>
<evidence type="ECO:0000259" key="2">
    <source>
        <dbReference type="Pfam" id="PF02771"/>
    </source>
</evidence>
<keyword evidence="1" id="KW-0560">Oxidoreductase</keyword>
<dbReference type="GO" id="GO:0006552">
    <property type="term" value="P:L-leucine catabolic process"/>
    <property type="evidence" value="ECO:0007669"/>
    <property type="project" value="TreeGrafter"/>
</dbReference>
<evidence type="ECO:0000259" key="3">
    <source>
        <dbReference type="Pfam" id="PF08028"/>
    </source>
</evidence>
<proteinExistence type="predicted"/>
<dbReference type="AlphaFoldDB" id="A0A402C4G2"/>
<accession>A0A402C4G2</accession>
<evidence type="ECO:0000313" key="5">
    <source>
        <dbReference type="Proteomes" id="UP000287519"/>
    </source>
</evidence>